<accession>A0ABX1VHU4</accession>
<dbReference type="InterPro" id="IPR036465">
    <property type="entry name" value="vWFA_dom_sf"/>
</dbReference>
<protein>
    <recommendedName>
        <fullName evidence="2">VWFA domain-containing protein</fullName>
    </recommendedName>
</protein>
<dbReference type="PROSITE" id="PS50234">
    <property type="entry name" value="VWFA"/>
    <property type="match status" value="1"/>
</dbReference>
<dbReference type="Gene3D" id="3.40.50.410">
    <property type="entry name" value="von Willebrand factor, type A domain"/>
    <property type="match status" value="1"/>
</dbReference>
<keyword evidence="4" id="KW-1185">Reference proteome</keyword>
<feature type="domain" description="VWFA" evidence="2">
    <location>
        <begin position="153"/>
        <end position="389"/>
    </location>
</feature>
<gene>
    <name evidence="3" type="ORF">LzC2_35260</name>
</gene>
<dbReference type="CDD" id="cd00198">
    <property type="entry name" value="vWFA"/>
    <property type="match status" value="1"/>
</dbReference>
<dbReference type="Proteomes" id="UP000609651">
    <property type="component" value="Unassembled WGS sequence"/>
</dbReference>
<dbReference type="InterPro" id="IPR002035">
    <property type="entry name" value="VWF_A"/>
</dbReference>
<comment type="caution">
    <text evidence="3">The sequence shown here is derived from an EMBL/GenBank/DDBJ whole genome shotgun (WGS) entry which is preliminary data.</text>
</comment>
<reference evidence="3 4" key="1">
    <citation type="journal article" date="2020" name="Syst. Appl. Microbiol.">
        <title>Alienimonas chondri sp. nov., a novel planctomycete isolated from the biofilm of the red alga Chondrus crispus.</title>
        <authorList>
            <person name="Vitorino I."/>
            <person name="Albuquerque L."/>
            <person name="Wiegand S."/>
            <person name="Kallscheuer N."/>
            <person name="da Costa M.S."/>
            <person name="Lobo-da-Cunha A."/>
            <person name="Jogler C."/>
            <person name="Lage O.M."/>
        </authorList>
    </citation>
    <scope>NUCLEOTIDE SEQUENCE [LARGE SCALE GENOMIC DNA]</scope>
    <source>
        <strain evidence="3 4">LzC2</strain>
    </source>
</reference>
<name>A0ABX1VHU4_9PLAN</name>
<proteinExistence type="predicted"/>
<feature type="region of interest" description="Disordered" evidence="1">
    <location>
        <begin position="58"/>
        <end position="97"/>
    </location>
</feature>
<dbReference type="SUPFAM" id="SSF53300">
    <property type="entry name" value="vWA-like"/>
    <property type="match status" value="1"/>
</dbReference>
<evidence type="ECO:0000256" key="1">
    <source>
        <dbReference type="SAM" id="MobiDB-lite"/>
    </source>
</evidence>
<evidence type="ECO:0000259" key="2">
    <source>
        <dbReference type="PROSITE" id="PS50234"/>
    </source>
</evidence>
<dbReference type="EMBL" id="WTPX01000152">
    <property type="protein sequence ID" value="NNJ27423.1"/>
    <property type="molecule type" value="Genomic_DNA"/>
</dbReference>
<evidence type="ECO:0000313" key="3">
    <source>
        <dbReference type="EMBL" id="NNJ27423.1"/>
    </source>
</evidence>
<sequence length="398" mass="42979">MGWLEEVFPHDSGTPQAAPGEALRNHALAGINAPRTITDRLAGLESDLAALTLSRAAVGGAGDPVGTPRQGSTMRSRWLPPSQDGDRITGMNNPNRWTFSGASRSPVYALRNKLGFLTYAQFLQDFGRDRSPAYGNHENADPGLDGKTPLSVDSPYVRLHRESVGGRTFQFPPRTQPMHALRRSLIAGLDVVDEINGAGRPEVRDWVSVVTFDGLGPYHQPEVAYELSADYPAAMEVVSKLQAVGDVGATTALDPAVLLAQQHLAPISEGGRGRVFAKKVIVIVSDGVPNAWTTEESEVAAYRTTLEEDDAAEFYAAGATWLNAPLMHASKWKSEGKTIPIGMGLGADHEYADRMARLSNTADSSGSSPRTSGNPAMYESELRRIFEDYLRPSPKLVK</sequence>
<evidence type="ECO:0000313" key="4">
    <source>
        <dbReference type="Proteomes" id="UP000609651"/>
    </source>
</evidence>
<organism evidence="3 4">
    <name type="scientific">Alienimonas chondri</name>
    <dbReference type="NCBI Taxonomy" id="2681879"/>
    <lineage>
        <taxon>Bacteria</taxon>
        <taxon>Pseudomonadati</taxon>
        <taxon>Planctomycetota</taxon>
        <taxon>Planctomycetia</taxon>
        <taxon>Planctomycetales</taxon>
        <taxon>Planctomycetaceae</taxon>
        <taxon>Alienimonas</taxon>
    </lineage>
</organism>